<gene>
    <name evidence="3" type="ORF">HMN09_00708300</name>
</gene>
<keyword evidence="2" id="KW-0812">Transmembrane</keyword>
<name>A0A8H6T1M4_MYCCL</name>
<accession>A0A8H6T1M4</accession>
<keyword evidence="2" id="KW-1133">Transmembrane helix</keyword>
<keyword evidence="4" id="KW-1185">Reference proteome</keyword>
<evidence type="ECO:0000313" key="3">
    <source>
        <dbReference type="EMBL" id="KAF7308591.1"/>
    </source>
</evidence>
<evidence type="ECO:0000313" key="4">
    <source>
        <dbReference type="Proteomes" id="UP000613580"/>
    </source>
</evidence>
<evidence type="ECO:0000256" key="2">
    <source>
        <dbReference type="SAM" id="Phobius"/>
    </source>
</evidence>
<reference evidence="3" key="1">
    <citation type="submission" date="2020-05" db="EMBL/GenBank/DDBJ databases">
        <title>Mycena genomes resolve the evolution of fungal bioluminescence.</title>
        <authorList>
            <person name="Tsai I.J."/>
        </authorList>
    </citation>
    <scope>NUCLEOTIDE SEQUENCE</scope>
    <source>
        <strain evidence="3">110903Hualien_Pintung</strain>
    </source>
</reference>
<dbReference type="EMBL" id="JACAZE010000008">
    <property type="protein sequence ID" value="KAF7308591.1"/>
    <property type="molecule type" value="Genomic_DNA"/>
</dbReference>
<dbReference type="InterPro" id="IPR014729">
    <property type="entry name" value="Rossmann-like_a/b/a_fold"/>
</dbReference>
<organism evidence="3 4">
    <name type="scientific">Mycena chlorophos</name>
    <name type="common">Agaric fungus</name>
    <name type="synonym">Agaricus chlorophos</name>
    <dbReference type="NCBI Taxonomy" id="658473"/>
    <lineage>
        <taxon>Eukaryota</taxon>
        <taxon>Fungi</taxon>
        <taxon>Dikarya</taxon>
        <taxon>Basidiomycota</taxon>
        <taxon>Agaricomycotina</taxon>
        <taxon>Agaricomycetes</taxon>
        <taxon>Agaricomycetidae</taxon>
        <taxon>Agaricales</taxon>
        <taxon>Marasmiineae</taxon>
        <taxon>Mycenaceae</taxon>
        <taxon>Mycena</taxon>
    </lineage>
</organism>
<dbReference type="Gene3D" id="3.40.50.620">
    <property type="entry name" value="HUPs"/>
    <property type="match status" value="1"/>
</dbReference>
<proteinExistence type="predicted"/>
<feature type="transmembrane region" description="Helical" evidence="2">
    <location>
        <begin position="146"/>
        <end position="168"/>
    </location>
</feature>
<evidence type="ECO:0000256" key="1">
    <source>
        <dbReference type="SAM" id="MobiDB-lite"/>
    </source>
</evidence>
<protein>
    <submittedName>
        <fullName evidence="3">Catalase domain-containing protein</fullName>
    </submittedName>
</protein>
<comment type="caution">
    <text evidence="3">The sequence shown here is derived from an EMBL/GenBank/DDBJ whole genome shotgun (WGS) entry which is preliminary data.</text>
</comment>
<feature type="transmembrane region" description="Helical" evidence="2">
    <location>
        <begin position="86"/>
        <end position="104"/>
    </location>
</feature>
<sequence>MVDLAPQRSDRRLTKPVSTTPWRPPSRKALIAPALTIGGCFVVGCLLAVGHHVYNASLDGKDVSSTTALAGLKVYDQTWANHVGTAFAYLVKFFFTMAIGAAYLETLWQAARQRSGISISGLDASFTLLNNPLSFLSMDLILSARVLLVLGALSWLVPFVSVFSPGALTVTNHFLSGNEPCSIPTLELGSVFAANNLGSYSQVDHTGAGDITGPSQTLQRLITTTLLGGTYQAPLSPCDEGASQCAYSTSFSAPYFECSDPVQGNYTGDLNFKQTGGTTWFNTTYYSDAAGDHMTVAWLLQTGDFIVNVVQCSTMNATYNVNVAHTASTHTVDVTSVVVNGVIASDDVTNEFPFSPLSDPQNSNATRSTVMSSAVMLAISDVLSGSIVASDSSSPELTITANNTMVGMSNFGTLDESEREFIVNPNYTIPELVVSFITNVSIGLMAANISDKALETTCMRSTTEIVYLYTPRTLVGPYIAAAVASLLACIVGLNAIWRNQEARNTSFTTMIHVTRNPALDAVPENADEAGKVRLRYGLRISDLHVTLWDLRSAHGLEADSVMDASVLSDDSTDGFDIVSLPGSVAGGFTSPPLTIVEPPPLAAAQDAFNTVQLSAQDCMILSSQALGIDTTKKTQTQRVYVDGVFAGLTVRDALQLRQIKLSFPAVHLVAGVFSDAMCGLFGVSAIAPQLERAEALRHCRWIDEILAEDAPCPLDAAFVAKHRFDYVAVEEGATVDPTYHKLRLQGYDEMKRSGIVLSTRRTTGVSVPPAECPAHSDVE</sequence>
<keyword evidence="2" id="KW-0472">Membrane</keyword>
<feature type="transmembrane region" description="Helical" evidence="2">
    <location>
        <begin position="478"/>
        <end position="497"/>
    </location>
</feature>
<dbReference type="PANTHER" id="PTHR35041">
    <property type="entry name" value="MEDIATOR OF RNA POLYMERASE II TRANSCRIPTION SUBUNIT 1"/>
    <property type="match status" value="1"/>
</dbReference>
<feature type="transmembrane region" description="Helical" evidence="2">
    <location>
        <begin position="30"/>
        <end position="54"/>
    </location>
</feature>
<dbReference type="PANTHER" id="PTHR35041:SF6">
    <property type="entry name" value="FORMYLMETHIONINE DEFORMYLASE-LIKE PROTEIN-RELATED"/>
    <property type="match status" value="1"/>
</dbReference>
<feature type="region of interest" description="Disordered" evidence="1">
    <location>
        <begin position="1"/>
        <end position="22"/>
    </location>
</feature>
<dbReference type="Proteomes" id="UP000613580">
    <property type="component" value="Unassembled WGS sequence"/>
</dbReference>
<dbReference type="OrthoDB" id="17102at2759"/>
<dbReference type="AlphaFoldDB" id="A0A8H6T1M4"/>